<evidence type="ECO:0000313" key="3">
    <source>
        <dbReference type="EMBL" id="TDQ48463.1"/>
    </source>
</evidence>
<organism evidence="3 4">
    <name type="scientific">Permianibacter aggregans</name>
    <dbReference type="NCBI Taxonomy" id="1510150"/>
    <lineage>
        <taxon>Bacteria</taxon>
        <taxon>Pseudomonadati</taxon>
        <taxon>Pseudomonadota</taxon>
        <taxon>Gammaproteobacteria</taxon>
        <taxon>Pseudomonadales</taxon>
        <taxon>Pseudomonadaceae</taxon>
        <taxon>Permianibacter</taxon>
    </lineage>
</organism>
<dbReference type="SUPFAM" id="SSF54427">
    <property type="entry name" value="NTF2-like"/>
    <property type="match status" value="1"/>
</dbReference>
<comment type="caution">
    <text evidence="3">The sequence shown here is derived from an EMBL/GenBank/DDBJ whole genome shotgun (WGS) entry which is preliminary data.</text>
</comment>
<accession>A0A4R6US51</accession>
<dbReference type="Gene3D" id="3.10.450.50">
    <property type="match status" value="1"/>
</dbReference>
<dbReference type="Proteomes" id="UP000295375">
    <property type="component" value="Unassembled WGS sequence"/>
</dbReference>
<keyword evidence="1" id="KW-0732">Signal</keyword>
<dbReference type="Pfam" id="PF14534">
    <property type="entry name" value="DUF4440"/>
    <property type="match status" value="1"/>
</dbReference>
<name>A0A4R6US51_9GAMM</name>
<dbReference type="InterPro" id="IPR032710">
    <property type="entry name" value="NTF2-like_dom_sf"/>
</dbReference>
<feature type="signal peptide" evidence="1">
    <location>
        <begin position="1"/>
        <end position="19"/>
    </location>
</feature>
<dbReference type="AlphaFoldDB" id="A0A4R6US51"/>
<dbReference type="EMBL" id="SNYM01000007">
    <property type="protein sequence ID" value="TDQ48463.1"/>
    <property type="molecule type" value="Genomic_DNA"/>
</dbReference>
<reference evidence="3 4" key="1">
    <citation type="submission" date="2019-03" db="EMBL/GenBank/DDBJ databases">
        <title>Genomic Encyclopedia of Type Strains, Phase IV (KMG-IV): sequencing the most valuable type-strain genomes for metagenomic binning, comparative biology and taxonomic classification.</title>
        <authorList>
            <person name="Goeker M."/>
        </authorList>
    </citation>
    <scope>NUCLEOTIDE SEQUENCE [LARGE SCALE GENOMIC DNA]</scope>
    <source>
        <strain evidence="3 4">DSM 103792</strain>
    </source>
</reference>
<evidence type="ECO:0000259" key="2">
    <source>
        <dbReference type="Pfam" id="PF14534"/>
    </source>
</evidence>
<dbReference type="RefSeq" id="WP_157591389.1">
    <property type="nucleotide sequence ID" value="NZ_CP037953.1"/>
</dbReference>
<evidence type="ECO:0000256" key="1">
    <source>
        <dbReference type="SAM" id="SignalP"/>
    </source>
</evidence>
<feature type="chain" id="PRO_5020862639" evidence="1">
    <location>
        <begin position="20"/>
        <end position="157"/>
    </location>
</feature>
<proteinExistence type="predicted"/>
<feature type="domain" description="DUF4440" evidence="2">
    <location>
        <begin position="38"/>
        <end position="137"/>
    </location>
</feature>
<dbReference type="InterPro" id="IPR027843">
    <property type="entry name" value="DUF4440"/>
</dbReference>
<keyword evidence="4" id="KW-1185">Reference proteome</keyword>
<sequence length="157" mass="18113">MKCLLFCLSFVLIAIPLYAQQPESTDMKQLRELKEVMWPKAYREQDVHLLDQILDPRFQMIDAEGQWSSKQEELQQLPSYRWPHERFHYDIKRLEIFADDTAIIAGEGRATGTGKNGPYCLRYQSSNVLVKSGNQWRAISSHVSGVHTDCPFPAQSP</sequence>
<evidence type="ECO:0000313" key="4">
    <source>
        <dbReference type="Proteomes" id="UP000295375"/>
    </source>
</evidence>
<gene>
    <name evidence="3" type="ORF">EV696_107201</name>
</gene>
<protein>
    <submittedName>
        <fullName evidence="3">Uncharacterized protein DUF4440</fullName>
    </submittedName>
</protein>